<keyword evidence="6 9" id="KW-0812">Transmembrane</keyword>
<feature type="compositionally biased region" description="Polar residues" evidence="11">
    <location>
        <begin position="1"/>
        <end position="14"/>
    </location>
</feature>
<keyword evidence="3 9" id="KW-0813">Transport</keyword>
<comment type="similarity">
    <text evidence="2 9">Belongs to the membrane fusion protein (MFP) (TC 8.A.1) family.</text>
</comment>
<dbReference type="PANTHER" id="PTHR30386">
    <property type="entry name" value="MEMBRANE FUSION SUBUNIT OF EMRAB-TOLC MULTIDRUG EFFLUX PUMP"/>
    <property type="match status" value="1"/>
</dbReference>
<dbReference type="PANTHER" id="PTHR30386:SF26">
    <property type="entry name" value="TRANSPORT PROTEIN COMB"/>
    <property type="match status" value="1"/>
</dbReference>
<evidence type="ECO:0000256" key="11">
    <source>
        <dbReference type="SAM" id="MobiDB-lite"/>
    </source>
</evidence>
<keyword evidence="4 9" id="KW-1003">Cell membrane</keyword>
<dbReference type="Gene3D" id="2.40.30.170">
    <property type="match status" value="1"/>
</dbReference>
<dbReference type="AlphaFoldDB" id="A0A4D6X9C4"/>
<comment type="subcellular location">
    <subcellularLocation>
        <location evidence="1 9">Cell inner membrane</location>
        <topology evidence="1 9">Single-pass membrane protein</topology>
    </subcellularLocation>
</comment>
<dbReference type="InterPro" id="IPR006144">
    <property type="entry name" value="Secretion_HlyD_CS"/>
</dbReference>
<dbReference type="EMBL" id="CP039371">
    <property type="protein sequence ID" value="QCI12529.1"/>
    <property type="molecule type" value="Genomic_DNA"/>
</dbReference>
<evidence type="ECO:0000256" key="10">
    <source>
        <dbReference type="SAM" id="Coils"/>
    </source>
</evidence>
<dbReference type="Proteomes" id="UP000298551">
    <property type="component" value="Chromosome"/>
</dbReference>
<keyword evidence="8 9" id="KW-0472">Membrane</keyword>
<evidence type="ECO:0000256" key="1">
    <source>
        <dbReference type="ARBA" id="ARBA00004377"/>
    </source>
</evidence>
<proteinExistence type="inferred from homology"/>
<evidence type="ECO:0000313" key="14">
    <source>
        <dbReference type="Proteomes" id="UP000298551"/>
    </source>
</evidence>
<dbReference type="GO" id="GO:0009306">
    <property type="term" value="P:protein secretion"/>
    <property type="evidence" value="ECO:0007669"/>
    <property type="project" value="InterPro"/>
</dbReference>
<reference evidence="14" key="1">
    <citation type="submission" date="2019-04" db="EMBL/GenBank/DDBJ databases">
        <title>Genome sequence of Pseudomonas putida 1290, an auxin catabolizing strain.</title>
        <authorList>
            <person name="Laird T.S."/>
            <person name="Leveau J.H.J."/>
        </authorList>
    </citation>
    <scope>NUCLEOTIDE SEQUENCE [LARGE SCALE GENOMIC DNA]</scope>
    <source>
        <strain evidence="14">1290</strain>
    </source>
</reference>
<dbReference type="GO" id="GO:0005886">
    <property type="term" value="C:plasma membrane"/>
    <property type="evidence" value="ECO:0007669"/>
    <property type="project" value="UniProtKB-SubCell"/>
</dbReference>
<dbReference type="RefSeq" id="WP_136914686.1">
    <property type="nucleotide sequence ID" value="NZ_CP039371.1"/>
</dbReference>
<evidence type="ECO:0000256" key="5">
    <source>
        <dbReference type="ARBA" id="ARBA00022519"/>
    </source>
</evidence>
<keyword evidence="10" id="KW-0175">Coiled coil</keyword>
<name>A0A4D6X9C4_PSEPU</name>
<dbReference type="InterPro" id="IPR058982">
    <property type="entry name" value="Beta-barrel_AprE"/>
</dbReference>
<evidence type="ECO:0000256" key="2">
    <source>
        <dbReference type="ARBA" id="ARBA00009477"/>
    </source>
</evidence>
<feature type="domain" description="AprE-like beta-barrel" evidence="12">
    <location>
        <begin position="300"/>
        <end position="392"/>
    </location>
</feature>
<gene>
    <name evidence="13" type="ORF">E6B08_14650</name>
</gene>
<sequence length="414" mass="45010">MNDQSLSVATTQATPPAIVGRPAAAPDRRRIASPAEPALPRSSLVVWLIAALLGAFTLWASLFSLDEVSTGSGKVVPSSHEQIIQSLEGGILVSLNVQEGDLVEAGQVLAQLDRTRSESAVQESASRMLAAKAEAARLYAEVNDTPLSFPEDVQAFPNLVASETALYKSRKESLAKNLAGIAEAVTLVRRELAMTQPLVARGAASDVEVLRLRRQANELERKATEMRSEYVVKAREGLAKANAEIAAQSSVTRGRSDALNRTTFNSPVRGIVKDIEVFTVGGVIPQNGKLMEIVPVDEKLLVEARISPRDVAFIRPGLDATVKVSAYDYSIYGGLHGKVTTISPDTIQDEVKREVYYYRVFIRTDVDHLSNDNGERFNIVPGMVATVDINTGSKTVLDYLLKPFNKAREALRER</sequence>
<evidence type="ECO:0000256" key="6">
    <source>
        <dbReference type="ARBA" id="ARBA00022692"/>
    </source>
</evidence>
<keyword evidence="7 9" id="KW-1133">Transmembrane helix</keyword>
<evidence type="ECO:0000256" key="9">
    <source>
        <dbReference type="RuleBase" id="RU365093"/>
    </source>
</evidence>
<dbReference type="OrthoDB" id="9775513at2"/>
<dbReference type="Pfam" id="PF26002">
    <property type="entry name" value="Beta-barrel_AprE"/>
    <property type="match status" value="1"/>
</dbReference>
<feature type="transmembrane region" description="Helical" evidence="9">
    <location>
        <begin position="44"/>
        <end position="65"/>
    </location>
</feature>
<dbReference type="PRINTS" id="PR01490">
    <property type="entry name" value="RTXTOXIND"/>
</dbReference>
<feature type="region of interest" description="Disordered" evidence="11">
    <location>
        <begin position="1"/>
        <end position="26"/>
    </location>
</feature>
<dbReference type="NCBIfam" id="TIGR01843">
    <property type="entry name" value="type_I_hlyD"/>
    <property type="match status" value="1"/>
</dbReference>
<evidence type="ECO:0000256" key="4">
    <source>
        <dbReference type="ARBA" id="ARBA00022475"/>
    </source>
</evidence>
<keyword evidence="5 9" id="KW-0997">Cell inner membrane</keyword>
<dbReference type="PROSITE" id="PS00543">
    <property type="entry name" value="HLYD_FAMILY"/>
    <property type="match status" value="1"/>
</dbReference>
<feature type="coiled-coil region" evidence="10">
    <location>
        <begin position="209"/>
        <end position="236"/>
    </location>
</feature>
<evidence type="ECO:0000259" key="12">
    <source>
        <dbReference type="Pfam" id="PF26002"/>
    </source>
</evidence>
<evidence type="ECO:0000313" key="13">
    <source>
        <dbReference type="EMBL" id="QCI12529.1"/>
    </source>
</evidence>
<evidence type="ECO:0000256" key="7">
    <source>
        <dbReference type="ARBA" id="ARBA00022989"/>
    </source>
</evidence>
<evidence type="ECO:0000256" key="3">
    <source>
        <dbReference type="ARBA" id="ARBA00022448"/>
    </source>
</evidence>
<protein>
    <recommendedName>
        <fullName evidence="9">Membrane fusion protein (MFP) family protein</fullName>
    </recommendedName>
</protein>
<organism evidence="13 14">
    <name type="scientific">Pseudomonas putida</name>
    <name type="common">Arthrobacter siderocapsulatus</name>
    <dbReference type="NCBI Taxonomy" id="303"/>
    <lineage>
        <taxon>Bacteria</taxon>
        <taxon>Pseudomonadati</taxon>
        <taxon>Pseudomonadota</taxon>
        <taxon>Gammaproteobacteria</taxon>
        <taxon>Pseudomonadales</taxon>
        <taxon>Pseudomonadaceae</taxon>
        <taxon>Pseudomonas</taxon>
    </lineage>
</organism>
<evidence type="ECO:0000256" key="8">
    <source>
        <dbReference type="ARBA" id="ARBA00023136"/>
    </source>
</evidence>
<dbReference type="InterPro" id="IPR050739">
    <property type="entry name" value="MFP"/>
</dbReference>
<dbReference type="InterPro" id="IPR010129">
    <property type="entry name" value="T1SS_HlyD"/>
</dbReference>
<dbReference type="Gene3D" id="2.40.50.100">
    <property type="match status" value="1"/>
</dbReference>
<dbReference type="SUPFAM" id="SSF111369">
    <property type="entry name" value="HlyD-like secretion proteins"/>
    <property type="match status" value="1"/>
</dbReference>
<accession>A0A4D6X9C4</accession>